<evidence type="ECO:0000313" key="4">
    <source>
        <dbReference type="Proteomes" id="UP000315400"/>
    </source>
</evidence>
<dbReference type="EMBL" id="VIFK01000002">
    <property type="protein sequence ID" value="TQF00936.1"/>
    <property type="molecule type" value="Genomic_DNA"/>
</dbReference>
<evidence type="ECO:0000256" key="1">
    <source>
        <dbReference type="PIRSR" id="PIRSR000705-1"/>
    </source>
</evidence>
<evidence type="ECO:0000313" key="3">
    <source>
        <dbReference type="EMBL" id="TQF00936.1"/>
    </source>
</evidence>
<dbReference type="InterPro" id="IPR002624">
    <property type="entry name" value="DCK/DGK"/>
</dbReference>
<dbReference type="Pfam" id="PF01712">
    <property type="entry name" value="dNK"/>
    <property type="match status" value="1"/>
</dbReference>
<feature type="active site" description="Proton acceptor" evidence="1">
    <location>
        <position position="87"/>
    </location>
</feature>
<feature type="domain" description="Deoxynucleoside kinase" evidence="2">
    <location>
        <begin position="10"/>
        <end position="190"/>
    </location>
</feature>
<dbReference type="AlphaFoldDB" id="A0A540VW04"/>
<keyword evidence="3" id="KW-0808">Transferase</keyword>
<reference evidence="3 4" key="1">
    <citation type="submission" date="2019-06" db="EMBL/GenBank/DDBJ databases">
        <title>Metagenome assembled Genome of Spiribacter salinus SL48-SHIP from the microbial mat of Salt Lake 48 (Novosibirsk region, Russia).</title>
        <authorList>
            <person name="Shipova A."/>
            <person name="Rozanov A.S."/>
            <person name="Bryanskaya A.V."/>
            <person name="Peltek S.E."/>
        </authorList>
    </citation>
    <scope>NUCLEOTIDE SEQUENCE [LARGE SCALE GENOMIC DNA]</scope>
    <source>
        <strain evidence="3">SL48-SHIP-2</strain>
    </source>
</reference>
<dbReference type="Gene3D" id="3.40.50.300">
    <property type="entry name" value="P-loop containing nucleotide triphosphate hydrolases"/>
    <property type="match status" value="1"/>
</dbReference>
<dbReference type="GO" id="GO:0005737">
    <property type="term" value="C:cytoplasm"/>
    <property type="evidence" value="ECO:0007669"/>
    <property type="project" value="TreeGrafter"/>
</dbReference>
<sequence length="216" mass="24639">MTQGGLNYVVVEGPIGVGKSRLTEKLAERLGAEALLERSQENPFLERFYRNPREGAFPTQLFFLMQRAELLSHLRQSDLFQPRVVGDFLFAKDRLFAELNLDAHEFDLYDRVWQSLSPGVPAPDLVIYLQAPVEVLQARLRKHAVGPEARLETDYLERLAGAYVDFFHHYSESPVLIVNSAGIDPAGDERHLDLLIEEMSRARTGRHYFNPDMSVL</sequence>
<comment type="caution">
    <text evidence="3">The sequence shown here is derived from an EMBL/GenBank/DDBJ whole genome shotgun (WGS) entry which is preliminary data.</text>
</comment>
<accession>A0A540VW04</accession>
<dbReference type="RefSeq" id="WP_016352936.1">
    <property type="nucleotide sequence ID" value="NZ_MBFX01000002.1"/>
</dbReference>
<keyword evidence="3" id="KW-0418">Kinase</keyword>
<dbReference type="PANTHER" id="PTHR10513">
    <property type="entry name" value="DEOXYNUCLEOSIDE KINASE"/>
    <property type="match status" value="1"/>
</dbReference>
<dbReference type="GO" id="GO:0019136">
    <property type="term" value="F:deoxynucleoside kinase activity"/>
    <property type="evidence" value="ECO:0007669"/>
    <property type="project" value="InterPro"/>
</dbReference>
<protein>
    <submittedName>
        <fullName evidence="3">Deoxynucleoside kinase</fullName>
    </submittedName>
</protein>
<dbReference type="PANTHER" id="PTHR10513:SF46">
    <property type="entry name" value="DEOXYGUANOSINE KINASE"/>
    <property type="match status" value="1"/>
</dbReference>
<dbReference type="CDD" id="cd01673">
    <property type="entry name" value="dNK"/>
    <property type="match status" value="1"/>
</dbReference>
<dbReference type="PIRSF" id="PIRSF000705">
    <property type="entry name" value="DNK"/>
    <property type="match status" value="1"/>
</dbReference>
<gene>
    <name evidence="3" type="ORF">FKY71_00720</name>
</gene>
<dbReference type="GO" id="GO:0005524">
    <property type="term" value="F:ATP binding"/>
    <property type="evidence" value="ECO:0007669"/>
    <property type="project" value="InterPro"/>
</dbReference>
<evidence type="ECO:0000259" key="2">
    <source>
        <dbReference type="Pfam" id="PF01712"/>
    </source>
</evidence>
<dbReference type="InterPro" id="IPR027417">
    <property type="entry name" value="P-loop_NTPase"/>
</dbReference>
<dbReference type="InterPro" id="IPR031314">
    <property type="entry name" value="DNK_dom"/>
</dbReference>
<dbReference type="Proteomes" id="UP000315400">
    <property type="component" value="Unassembled WGS sequence"/>
</dbReference>
<proteinExistence type="predicted"/>
<dbReference type="SUPFAM" id="SSF52540">
    <property type="entry name" value="P-loop containing nucleoside triphosphate hydrolases"/>
    <property type="match status" value="1"/>
</dbReference>
<dbReference type="STRING" id="1260251.SPISAL_02670"/>
<dbReference type="InterPro" id="IPR050566">
    <property type="entry name" value="Deoxyribonucleoside_kinase"/>
</dbReference>
<name>A0A540VW04_9GAMM</name>
<organism evidence="3 4">
    <name type="scientific">Spiribacter salinus</name>
    <dbReference type="NCBI Taxonomy" id="1335746"/>
    <lineage>
        <taxon>Bacteria</taxon>
        <taxon>Pseudomonadati</taxon>
        <taxon>Pseudomonadota</taxon>
        <taxon>Gammaproteobacteria</taxon>
        <taxon>Chromatiales</taxon>
        <taxon>Ectothiorhodospiraceae</taxon>
        <taxon>Spiribacter</taxon>
    </lineage>
</organism>